<feature type="compositionally biased region" description="Basic and acidic residues" evidence="1">
    <location>
        <begin position="325"/>
        <end position="335"/>
    </location>
</feature>
<feature type="compositionally biased region" description="Pro residues" evidence="1">
    <location>
        <begin position="163"/>
        <end position="178"/>
    </location>
</feature>
<feature type="region of interest" description="Disordered" evidence="1">
    <location>
        <begin position="133"/>
        <end position="664"/>
    </location>
</feature>
<protein>
    <submittedName>
        <fullName evidence="3">Basic proline-rich protein-like</fullName>
    </submittedName>
</protein>
<dbReference type="KEGG" id="tmu:105756502"/>
<dbReference type="RefSeq" id="XP_012412183.1">
    <property type="nucleotide sequence ID" value="XM_012556729.1"/>
</dbReference>
<feature type="compositionally biased region" description="Basic and acidic residues" evidence="1">
    <location>
        <begin position="183"/>
        <end position="194"/>
    </location>
</feature>
<name>A0A2Y9G1L8_TRIMA</name>
<organism evidence="2 3">
    <name type="scientific">Trichechus manatus latirostris</name>
    <name type="common">Florida manatee</name>
    <dbReference type="NCBI Taxonomy" id="127582"/>
    <lineage>
        <taxon>Eukaryota</taxon>
        <taxon>Metazoa</taxon>
        <taxon>Chordata</taxon>
        <taxon>Craniata</taxon>
        <taxon>Vertebrata</taxon>
        <taxon>Euteleostomi</taxon>
        <taxon>Mammalia</taxon>
        <taxon>Eutheria</taxon>
        <taxon>Afrotheria</taxon>
        <taxon>Sirenia</taxon>
        <taxon>Trichechidae</taxon>
        <taxon>Trichechus</taxon>
    </lineage>
</organism>
<feature type="compositionally biased region" description="Polar residues" evidence="1">
    <location>
        <begin position="371"/>
        <end position="382"/>
    </location>
</feature>
<feature type="compositionally biased region" description="Pro residues" evidence="1">
    <location>
        <begin position="231"/>
        <end position="244"/>
    </location>
</feature>
<dbReference type="AlphaFoldDB" id="A0A2Y9G1L8"/>
<feature type="compositionally biased region" description="Basic residues" evidence="1">
    <location>
        <begin position="24"/>
        <end position="38"/>
    </location>
</feature>
<feature type="compositionally biased region" description="Gly residues" evidence="1">
    <location>
        <begin position="205"/>
        <end position="215"/>
    </location>
</feature>
<feature type="compositionally biased region" description="Low complexity" evidence="1">
    <location>
        <begin position="398"/>
        <end position="407"/>
    </location>
</feature>
<dbReference type="Proteomes" id="UP000248480">
    <property type="component" value="Unplaced"/>
</dbReference>
<dbReference type="GeneID" id="105756502"/>
<feature type="compositionally biased region" description="Low complexity" evidence="1">
    <location>
        <begin position="39"/>
        <end position="50"/>
    </location>
</feature>
<feature type="compositionally biased region" description="Basic and acidic residues" evidence="1">
    <location>
        <begin position="579"/>
        <end position="603"/>
    </location>
</feature>
<gene>
    <name evidence="3" type="primary">LOC105756502</name>
</gene>
<feature type="compositionally biased region" description="Pro residues" evidence="1">
    <location>
        <begin position="449"/>
        <end position="459"/>
    </location>
</feature>
<evidence type="ECO:0000313" key="2">
    <source>
        <dbReference type="Proteomes" id="UP000248480"/>
    </source>
</evidence>
<evidence type="ECO:0000256" key="1">
    <source>
        <dbReference type="SAM" id="MobiDB-lite"/>
    </source>
</evidence>
<dbReference type="InParanoid" id="A0A2Y9G1L8"/>
<keyword evidence="2" id="KW-1185">Reference proteome</keyword>
<accession>A0A2Y9G1L8</accession>
<reference evidence="3" key="1">
    <citation type="submission" date="2025-08" db="UniProtKB">
        <authorList>
            <consortium name="RefSeq"/>
        </authorList>
    </citation>
    <scope>IDENTIFICATION</scope>
</reference>
<sequence>MVPFPGAESGPVARPSGWVARTRSPPRRHHLRPLRRRLCPALHCRVGPSGPTSPGPPAPEERRRSQQSRTRPGREHGVPLSLRSGLTTSIPPPHLGLGRRLARSPPGLLRPTLRFSNRSPSVFGASFLPARSGQGYTTHRPGAAPVPCPPSSNNRPAPSAGGRPPPSASDPAAPPPAAAPCLGDRDGGGGERAEGGLGARTLGGSRTGGRRGPGSGIRYAARGSPTNSPRAEPPPPSFLLPRPQPISGAPLGQLRQSAAPPCASPASQSGPRLPLPVSDQSEPWIGRPNAGGSTRRPGEAGLSPYPMVTRPWSPNPPAATPPREILYRPRPDRHPSTSLFAFTLLPNTHRRKLRAEEHPHPHQRLLPPGQSFGNTSRKSSVDNPLFLQKGPQTPAKGPRLPRSPSRPCLIFPTSLPATSPFLSSKVGPGSAPSEVGGGDNRGNATILPVQPPGTSPCRPPQSLQTACPQIQPPGTRAGHPSRQRNPCGSCRPGEGFPGAWEPAKAPTPATPWRTGSPKGWSSEPSPQQLRQPPAEGLAEYLHRSGAPGQGRRATGSARLRHRSRPAGVRRAPFRARGTANEHCRRAGVERSAARGVSGKEAEGGSRTFRRLRDPIDGQLGPGSQLCRDPSARRQRPSPGPTPRLRPALAAPGVGRGRLSRRGFA</sequence>
<feature type="compositionally biased region" description="Low complexity" evidence="1">
    <location>
        <begin position="151"/>
        <end position="162"/>
    </location>
</feature>
<evidence type="ECO:0000313" key="3">
    <source>
        <dbReference type="RefSeq" id="XP_012412183.1"/>
    </source>
</evidence>
<feature type="compositionally biased region" description="Low complexity" evidence="1">
    <location>
        <begin position="257"/>
        <end position="271"/>
    </location>
</feature>
<proteinExistence type="predicted"/>
<feature type="region of interest" description="Disordered" evidence="1">
    <location>
        <begin position="1"/>
        <end position="120"/>
    </location>
</feature>